<dbReference type="InterPro" id="IPR005805">
    <property type="entry name" value="Rieske_Fe-S_prot_C"/>
</dbReference>
<dbReference type="InterPro" id="IPR014349">
    <property type="entry name" value="Rieske_Fe-S_prot"/>
</dbReference>
<evidence type="ECO:0000256" key="2">
    <source>
        <dbReference type="ARBA" id="ARBA00022723"/>
    </source>
</evidence>
<keyword evidence="3" id="KW-0408">Iron</keyword>
<proteinExistence type="predicted"/>
<keyword evidence="5" id="KW-1015">Disulfide bond</keyword>
<evidence type="ECO:0000256" key="4">
    <source>
        <dbReference type="ARBA" id="ARBA00023014"/>
    </source>
</evidence>
<dbReference type="PANTHER" id="PTHR10134">
    <property type="entry name" value="CYTOCHROME B-C1 COMPLEX SUBUNIT RIESKE, MITOCHONDRIAL"/>
    <property type="match status" value="1"/>
</dbReference>
<dbReference type="PRINTS" id="PR00162">
    <property type="entry name" value="RIESKE"/>
</dbReference>
<evidence type="ECO:0000256" key="6">
    <source>
        <dbReference type="ARBA" id="ARBA00034078"/>
    </source>
</evidence>
<dbReference type="GO" id="GO:0046872">
    <property type="term" value="F:metal ion binding"/>
    <property type="evidence" value="ECO:0007669"/>
    <property type="project" value="UniProtKB-KW"/>
</dbReference>
<gene>
    <name evidence="9" type="ORF">METZ01_LOCUS17289</name>
</gene>
<evidence type="ECO:0000256" key="7">
    <source>
        <dbReference type="SAM" id="MobiDB-lite"/>
    </source>
</evidence>
<evidence type="ECO:0000256" key="3">
    <source>
        <dbReference type="ARBA" id="ARBA00023004"/>
    </source>
</evidence>
<sequence>MGYKENDERFLVTEVNGRETEVPMNRRNAVKAFVGLGLASALTDCTPASGGGGPVGEMLGPPPAQDPQLDPEPERAPSPDEHEHPTEGDVLVFALGVRKGEVVTPADVPLDGPQIFAYAGDADGTHGASDASRLDQIILVRLDPMSLTEETAHHAAEGIVAYSAICTHEGCDVSDWSTQNRRLICPCHDSEFDPTDNGQVTEGPARRRLAALPLKLVDGRLAVAGGFTGRVGFRSP</sequence>
<keyword evidence="4" id="KW-0411">Iron-sulfur</keyword>
<dbReference type="Gene3D" id="2.102.10.10">
    <property type="entry name" value="Rieske [2Fe-2S] iron-sulphur domain"/>
    <property type="match status" value="1"/>
</dbReference>
<accession>A0A381PBS9</accession>
<name>A0A381PBS9_9ZZZZ</name>
<dbReference type="GO" id="GO:0016020">
    <property type="term" value="C:membrane"/>
    <property type="evidence" value="ECO:0007669"/>
    <property type="project" value="InterPro"/>
</dbReference>
<dbReference type="PROSITE" id="PS51296">
    <property type="entry name" value="RIESKE"/>
    <property type="match status" value="1"/>
</dbReference>
<dbReference type="GO" id="GO:0051537">
    <property type="term" value="F:2 iron, 2 sulfur cluster binding"/>
    <property type="evidence" value="ECO:0007669"/>
    <property type="project" value="UniProtKB-KW"/>
</dbReference>
<reference evidence="9" key="1">
    <citation type="submission" date="2018-05" db="EMBL/GenBank/DDBJ databases">
        <authorList>
            <person name="Lanie J.A."/>
            <person name="Ng W.-L."/>
            <person name="Kazmierczak K.M."/>
            <person name="Andrzejewski T.M."/>
            <person name="Davidsen T.M."/>
            <person name="Wayne K.J."/>
            <person name="Tettelin H."/>
            <person name="Glass J.I."/>
            <person name="Rusch D."/>
            <person name="Podicherti R."/>
            <person name="Tsui H.-C.T."/>
            <person name="Winkler M.E."/>
        </authorList>
    </citation>
    <scope>NUCLEOTIDE SEQUENCE</scope>
</reference>
<dbReference type="Pfam" id="PF00355">
    <property type="entry name" value="Rieske"/>
    <property type="match status" value="1"/>
</dbReference>
<comment type="cofactor">
    <cofactor evidence="6">
        <name>[2Fe-2S] cluster</name>
        <dbReference type="ChEBI" id="CHEBI:190135"/>
    </cofactor>
</comment>
<feature type="domain" description="Rieske" evidence="8">
    <location>
        <begin position="159"/>
        <end position="223"/>
    </location>
</feature>
<evidence type="ECO:0000313" key="9">
    <source>
        <dbReference type="EMBL" id="SUZ64435.1"/>
    </source>
</evidence>
<dbReference type="CDD" id="cd03467">
    <property type="entry name" value="Rieske"/>
    <property type="match status" value="1"/>
</dbReference>
<dbReference type="SUPFAM" id="SSF50022">
    <property type="entry name" value="ISP domain"/>
    <property type="match status" value="1"/>
</dbReference>
<feature type="region of interest" description="Disordered" evidence="7">
    <location>
        <begin position="43"/>
        <end position="86"/>
    </location>
</feature>
<organism evidence="9">
    <name type="scientific">marine metagenome</name>
    <dbReference type="NCBI Taxonomy" id="408172"/>
    <lineage>
        <taxon>unclassified sequences</taxon>
        <taxon>metagenomes</taxon>
        <taxon>ecological metagenomes</taxon>
    </lineage>
</organism>
<evidence type="ECO:0000259" key="8">
    <source>
        <dbReference type="PROSITE" id="PS51296"/>
    </source>
</evidence>
<dbReference type="EMBL" id="UINC01000934">
    <property type="protein sequence ID" value="SUZ64435.1"/>
    <property type="molecule type" value="Genomic_DNA"/>
</dbReference>
<evidence type="ECO:0000256" key="1">
    <source>
        <dbReference type="ARBA" id="ARBA00022714"/>
    </source>
</evidence>
<evidence type="ECO:0000256" key="5">
    <source>
        <dbReference type="ARBA" id="ARBA00023157"/>
    </source>
</evidence>
<dbReference type="InterPro" id="IPR017941">
    <property type="entry name" value="Rieske_2Fe-2S"/>
</dbReference>
<dbReference type="AlphaFoldDB" id="A0A381PBS9"/>
<keyword evidence="1" id="KW-0001">2Fe-2S</keyword>
<feature type="compositionally biased region" description="Basic and acidic residues" evidence="7">
    <location>
        <begin position="72"/>
        <end position="86"/>
    </location>
</feature>
<dbReference type="InterPro" id="IPR036922">
    <property type="entry name" value="Rieske_2Fe-2S_sf"/>
</dbReference>
<keyword evidence="2" id="KW-0479">Metal-binding</keyword>
<protein>
    <recommendedName>
        <fullName evidence="8">Rieske domain-containing protein</fullName>
    </recommendedName>
</protein>